<gene>
    <name evidence="1" type="ORF">F4Y08_15565</name>
</gene>
<comment type="caution">
    <text evidence="1">The sequence shown here is derived from an EMBL/GenBank/DDBJ whole genome shotgun (WGS) entry which is preliminary data.</text>
</comment>
<dbReference type="AlphaFoldDB" id="A0A6B1DYB9"/>
<accession>A0A6B1DYB9</accession>
<dbReference type="EMBL" id="VXPY01000111">
    <property type="protein sequence ID" value="MYD91725.1"/>
    <property type="molecule type" value="Genomic_DNA"/>
</dbReference>
<dbReference type="Gene3D" id="2.130.10.10">
    <property type="entry name" value="YVTN repeat-like/Quinoprotein amine dehydrogenase"/>
    <property type="match status" value="1"/>
</dbReference>
<dbReference type="SUPFAM" id="SSF82171">
    <property type="entry name" value="DPP6 N-terminal domain-like"/>
    <property type="match status" value="1"/>
</dbReference>
<dbReference type="InterPro" id="IPR015943">
    <property type="entry name" value="WD40/YVTN_repeat-like_dom_sf"/>
</dbReference>
<protein>
    <recommendedName>
        <fullName evidence="2">Oligogalacturonate lyase domain-containing protein</fullName>
    </recommendedName>
</protein>
<sequence length="391" mass="44750">MSTSRVPIRQITHGPKHHWFGYYDKLQFSPDGRYVLGMSVDFENRKPTARDEVRIGMVDLGDGDRWLDLGHSVSWGWQQGCMLQWRPGSAAEVMWNDRDGDHFVTRSLNIDTGSRRTWPWPFYALSPDGRYGVGVDFERIQDMRPGYGYPGVPDRNADCLRPADSGAWLLDWERDTHSMVISIEQAASVPADHPSHVVGKHYFNHLLFSPDGSRFIFLNRWRDVSTGVATGDLHTRMFTVGVDGSGLHLVDDSGSMSHFIWRDPNHILGWTRHPSHAAAFYLLRDRSDWVEVQGRGSMRVNGHCTYLPGRHVVLNDTYPLDNRIQELYLYDADRDRRTELGAFPSPPEYDGEWRVDLHPRSNRDGTRVCIDSAHGGQGRQMYLLDIDSLLD</sequence>
<organism evidence="1">
    <name type="scientific">Caldilineaceae bacterium SB0662_bin_9</name>
    <dbReference type="NCBI Taxonomy" id="2605258"/>
    <lineage>
        <taxon>Bacteria</taxon>
        <taxon>Bacillati</taxon>
        <taxon>Chloroflexota</taxon>
        <taxon>Caldilineae</taxon>
        <taxon>Caldilineales</taxon>
        <taxon>Caldilineaceae</taxon>
    </lineage>
</organism>
<evidence type="ECO:0000313" key="1">
    <source>
        <dbReference type="EMBL" id="MYD91725.1"/>
    </source>
</evidence>
<name>A0A6B1DYB9_9CHLR</name>
<reference evidence="1" key="1">
    <citation type="submission" date="2019-09" db="EMBL/GenBank/DDBJ databases">
        <title>Characterisation of the sponge microbiome using genome-centric metagenomics.</title>
        <authorList>
            <person name="Engelberts J.P."/>
            <person name="Robbins S.J."/>
            <person name="De Goeij J.M."/>
            <person name="Aranda M."/>
            <person name="Bell S.C."/>
            <person name="Webster N.S."/>
        </authorList>
    </citation>
    <scope>NUCLEOTIDE SEQUENCE</scope>
    <source>
        <strain evidence="1">SB0662_bin_9</strain>
    </source>
</reference>
<evidence type="ECO:0008006" key="2">
    <source>
        <dbReference type="Google" id="ProtNLM"/>
    </source>
</evidence>
<proteinExistence type="predicted"/>